<name>A0ABD0SX98_LOXSC</name>
<sequence>MGEPVKLTELSSSDFKEFLNSFDHVFSDCDGVIWAGNPLPRTGEFFKKMKQHGKTVHYVSNNSLRTKQDYEGKFKSVGIEDGYENLTLPSTAIAEYLKSVNFNKKVYCIACNETVKLLQSNGFKIVEGPLVSPDFYQEYLQYLEDDPEVGAVVIDADFKVNLAKLYKATTYLRRPEVIFLNGATDRYVPMKPGCMALGTGAFTDLIAEDTKRDPIQLGKPGKTFGEFAMRRAGVTDPSRVLFIGDMIEQDVGLGKNTGFKTLLVLSNTTKEEMQAHKTIKPDYYAESLASIVPLL</sequence>
<dbReference type="Pfam" id="PF13344">
    <property type="entry name" value="Hydrolase_6"/>
    <property type="match status" value="1"/>
</dbReference>
<feature type="binding site" evidence="3">
    <location>
        <begin position="60"/>
        <end position="62"/>
    </location>
    <ligand>
        <name>substrate</name>
    </ligand>
</feature>
<evidence type="ECO:0000256" key="2">
    <source>
        <dbReference type="PIRSR" id="PIRSR000915-1"/>
    </source>
</evidence>
<dbReference type="PANTHER" id="PTHR19288:SF4">
    <property type="entry name" value="RE04130P-RELATED"/>
    <property type="match status" value="1"/>
</dbReference>
<feature type="binding site" evidence="4">
    <location>
        <position position="28"/>
    </location>
    <ligand>
        <name>Mg(2+)</name>
        <dbReference type="ChEBI" id="CHEBI:18420"/>
    </ligand>
</feature>
<feature type="binding site" evidence="4">
    <location>
        <position position="245"/>
    </location>
    <ligand>
        <name>Mg(2+)</name>
        <dbReference type="ChEBI" id="CHEBI:18420"/>
    </ligand>
</feature>
<dbReference type="GO" id="GO:0016787">
    <property type="term" value="F:hydrolase activity"/>
    <property type="evidence" value="ECO:0007669"/>
    <property type="project" value="UniProtKB-KW"/>
</dbReference>
<gene>
    <name evidence="5" type="ORF">ABMA28_002550</name>
</gene>
<dbReference type="EMBL" id="JBEDNZ010000013">
    <property type="protein sequence ID" value="KAL0830362.1"/>
    <property type="molecule type" value="Genomic_DNA"/>
</dbReference>
<proteinExistence type="inferred from homology"/>
<organism evidence="5 6">
    <name type="scientific">Loxostege sticticalis</name>
    <name type="common">Beet webworm moth</name>
    <dbReference type="NCBI Taxonomy" id="481309"/>
    <lineage>
        <taxon>Eukaryota</taxon>
        <taxon>Metazoa</taxon>
        <taxon>Ecdysozoa</taxon>
        <taxon>Arthropoda</taxon>
        <taxon>Hexapoda</taxon>
        <taxon>Insecta</taxon>
        <taxon>Pterygota</taxon>
        <taxon>Neoptera</taxon>
        <taxon>Endopterygota</taxon>
        <taxon>Lepidoptera</taxon>
        <taxon>Glossata</taxon>
        <taxon>Ditrysia</taxon>
        <taxon>Pyraloidea</taxon>
        <taxon>Crambidae</taxon>
        <taxon>Pyraustinae</taxon>
        <taxon>Loxostege</taxon>
    </lineage>
</organism>
<dbReference type="Pfam" id="PF13242">
    <property type="entry name" value="Hydrolase_like"/>
    <property type="match status" value="1"/>
</dbReference>
<feature type="active site" description="Proton donor" evidence="2">
    <location>
        <position position="30"/>
    </location>
</feature>
<evidence type="ECO:0000256" key="4">
    <source>
        <dbReference type="PIRSR" id="PIRSR000915-3"/>
    </source>
</evidence>
<dbReference type="InterPro" id="IPR023214">
    <property type="entry name" value="HAD_sf"/>
</dbReference>
<feature type="active site" description="Nucleophile" evidence="2">
    <location>
        <position position="28"/>
    </location>
</feature>
<keyword evidence="1" id="KW-0378">Hydrolase</keyword>
<comment type="cofactor">
    <cofactor evidence="4">
        <name>Mg(2+)</name>
        <dbReference type="ChEBI" id="CHEBI:18420"/>
    </cofactor>
    <text evidence="4">Divalent metal ions. Mg(2+) is the most effective.</text>
</comment>
<comment type="similarity">
    <text evidence="1">Belongs to the HAD-like hydrolase superfamily.</text>
</comment>
<reference evidence="5 6" key="1">
    <citation type="submission" date="2024-06" db="EMBL/GenBank/DDBJ databases">
        <title>A chromosome-level genome assembly of beet webworm, Loxostege sticticalis.</title>
        <authorList>
            <person name="Zhang Y."/>
        </authorList>
    </citation>
    <scope>NUCLEOTIDE SEQUENCE [LARGE SCALE GENOMIC DNA]</scope>
    <source>
        <strain evidence="5">AQ028</strain>
        <tissue evidence="5">Male pupae</tissue>
    </source>
</reference>
<keyword evidence="4" id="KW-0460">Magnesium</keyword>
<dbReference type="Gene3D" id="3.40.50.1000">
    <property type="entry name" value="HAD superfamily/HAD-like"/>
    <property type="match status" value="2"/>
</dbReference>
<accession>A0ABD0SX98</accession>
<dbReference type="AlphaFoldDB" id="A0ABD0SX98"/>
<dbReference type="SUPFAM" id="SSF56784">
    <property type="entry name" value="HAD-like"/>
    <property type="match status" value="1"/>
</dbReference>
<dbReference type="Proteomes" id="UP001549921">
    <property type="component" value="Unassembled WGS sequence"/>
</dbReference>
<protein>
    <recommendedName>
        <fullName evidence="7">4-nitrophenylphosphatase</fullName>
    </recommendedName>
</protein>
<dbReference type="PANTHER" id="PTHR19288">
    <property type="entry name" value="4-NITROPHENYLPHOSPHATASE-RELATED"/>
    <property type="match status" value="1"/>
</dbReference>
<dbReference type="NCBIfam" id="TIGR01460">
    <property type="entry name" value="HAD-SF-IIA"/>
    <property type="match status" value="1"/>
</dbReference>
<dbReference type="InterPro" id="IPR006357">
    <property type="entry name" value="HAD-SF_hydro_IIA"/>
</dbReference>
<evidence type="ECO:0000256" key="3">
    <source>
        <dbReference type="PIRSR" id="PIRSR000915-2"/>
    </source>
</evidence>
<feature type="binding site" evidence="3">
    <location>
        <position position="219"/>
    </location>
    <ligand>
        <name>substrate</name>
    </ligand>
</feature>
<evidence type="ECO:0000313" key="5">
    <source>
        <dbReference type="EMBL" id="KAL0830362.1"/>
    </source>
</evidence>
<comment type="caution">
    <text evidence="5">The sequence shown here is derived from an EMBL/GenBank/DDBJ whole genome shotgun (WGS) entry which is preliminary data.</text>
</comment>
<evidence type="ECO:0008006" key="7">
    <source>
        <dbReference type="Google" id="ProtNLM"/>
    </source>
</evidence>
<evidence type="ECO:0000313" key="6">
    <source>
        <dbReference type="Proteomes" id="UP001549921"/>
    </source>
</evidence>
<dbReference type="InterPro" id="IPR036412">
    <property type="entry name" value="HAD-like_sf"/>
</dbReference>
<keyword evidence="4" id="KW-0479">Metal-binding</keyword>
<dbReference type="CDD" id="cd07508">
    <property type="entry name" value="HAD_Pase_UmpH-like"/>
    <property type="match status" value="1"/>
</dbReference>
<feature type="binding site" evidence="4">
    <location>
        <position position="30"/>
    </location>
    <ligand>
        <name>Mg(2+)</name>
        <dbReference type="ChEBI" id="CHEBI:18420"/>
    </ligand>
</feature>
<evidence type="ECO:0000256" key="1">
    <source>
        <dbReference type="PIRNR" id="PIRNR000915"/>
    </source>
</evidence>
<dbReference type="PIRSF" id="PIRSF000915">
    <property type="entry name" value="PGP-type_phosphatase"/>
    <property type="match status" value="1"/>
</dbReference>